<dbReference type="EMBL" id="CP036263">
    <property type="protein sequence ID" value="QDT00499.1"/>
    <property type="molecule type" value="Genomic_DNA"/>
</dbReference>
<dbReference type="NCBIfam" id="NF004491">
    <property type="entry name" value="PRK05826.1"/>
    <property type="match status" value="1"/>
</dbReference>
<dbReference type="InterPro" id="IPR011037">
    <property type="entry name" value="Pyrv_Knase-like_insert_dom_sf"/>
</dbReference>
<sequence>MTITSTQTHPLTPSSPIQDCCHATDATLNHLDQLTTPANQDETPRSALHDLKMPMMNSYSQWARTKIIATVGPACCEKAQLAELIESGADVFRLNMAHAGPDQQQVYVDRIREVSQELNQPIGILVDLAGPKFRLGDIEGESIYCDRDAEFALVASDPQGPYELTTSYDPLIGELSKGDFVMLADGTVGMSVVDLAPGRATLRVVQPGLIRSRQGINLPGVKLSAPAISVDDHTNAIWAGKAGVDFVSLSFVRSPDEVRNLRDILRSAGSKAMVIAKIEKREALDRLDDIVKESDGIMVARGDLGVEIDVAQMPLEQKRIIRSCQDFHRPVIIATQMLDSMHDSARPTRAEATDVANAILDGADACMLSGETAIGNFPNEAVSMMNRIAMATEASMEGKTLRDAGGKRDDGLHKITQGVVRGAGTMAQVLGAKLVVVSSHSGRTAMALSQQRSFVPTIGVSTNESTLCKMCLYWGVTPLRGAPACVIEDLIRYTDHWACETGLAKPGDAIVIVGGTHLTAGPDASDAMASGAHDIVIVHEVEGPGE</sequence>
<dbReference type="Gene3D" id="2.40.33.10">
    <property type="entry name" value="PK beta-barrel domain-like"/>
    <property type="match status" value="1"/>
</dbReference>
<dbReference type="InterPro" id="IPR015806">
    <property type="entry name" value="Pyrv_Knase_insert_dom_sf"/>
</dbReference>
<evidence type="ECO:0000256" key="4">
    <source>
        <dbReference type="ARBA" id="ARBA00012142"/>
    </source>
</evidence>
<comment type="cofactor">
    <cofactor evidence="1">
        <name>K(+)</name>
        <dbReference type="ChEBI" id="CHEBI:29103"/>
    </cofactor>
</comment>
<feature type="domain" description="Pyruvate kinase C-terminal" evidence="16">
    <location>
        <begin position="419"/>
        <end position="519"/>
    </location>
</feature>
<dbReference type="GO" id="GO:0005524">
    <property type="term" value="F:ATP binding"/>
    <property type="evidence" value="ECO:0007669"/>
    <property type="project" value="UniProtKB-KW"/>
</dbReference>
<evidence type="ECO:0000256" key="8">
    <source>
        <dbReference type="ARBA" id="ARBA00022777"/>
    </source>
</evidence>
<dbReference type="SUPFAM" id="SSF51621">
    <property type="entry name" value="Phosphoenolpyruvate/pyruvate domain"/>
    <property type="match status" value="1"/>
</dbReference>
<dbReference type="Pfam" id="PF02887">
    <property type="entry name" value="PK_C"/>
    <property type="match status" value="1"/>
</dbReference>
<evidence type="ECO:0000256" key="6">
    <source>
        <dbReference type="ARBA" id="ARBA00022723"/>
    </source>
</evidence>
<dbReference type="Gene3D" id="3.20.20.60">
    <property type="entry name" value="Phosphoenolpyruvate-binding domains"/>
    <property type="match status" value="1"/>
</dbReference>
<dbReference type="PROSITE" id="PS00110">
    <property type="entry name" value="PYRUVATE_KINASE"/>
    <property type="match status" value="1"/>
</dbReference>
<dbReference type="GO" id="GO:0030955">
    <property type="term" value="F:potassium ion binding"/>
    <property type="evidence" value="ECO:0007669"/>
    <property type="project" value="UniProtKB-UniRule"/>
</dbReference>
<evidence type="ECO:0000259" key="15">
    <source>
        <dbReference type="Pfam" id="PF00224"/>
    </source>
</evidence>
<dbReference type="GO" id="GO:0016301">
    <property type="term" value="F:kinase activity"/>
    <property type="evidence" value="ECO:0007669"/>
    <property type="project" value="UniProtKB-KW"/>
</dbReference>
<gene>
    <name evidence="17" type="primary">pyk_2</name>
    <name evidence="17" type="ORF">HG15A2_38370</name>
</gene>
<dbReference type="RefSeq" id="WP_246117782.1">
    <property type="nucleotide sequence ID" value="NZ_CP036263.1"/>
</dbReference>
<evidence type="ECO:0000313" key="18">
    <source>
        <dbReference type="Proteomes" id="UP000319852"/>
    </source>
</evidence>
<keyword evidence="7" id="KW-0547">Nucleotide-binding</keyword>
<dbReference type="InterPro" id="IPR001697">
    <property type="entry name" value="Pyr_Knase"/>
</dbReference>
<dbReference type="Proteomes" id="UP000319852">
    <property type="component" value="Chromosome"/>
</dbReference>
<evidence type="ECO:0000256" key="1">
    <source>
        <dbReference type="ARBA" id="ARBA00001958"/>
    </source>
</evidence>
<evidence type="ECO:0000313" key="17">
    <source>
        <dbReference type="EMBL" id="QDT00499.1"/>
    </source>
</evidence>
<dbReference type="NCBIfam" id="TIGR01064">
    <property type="entry name" value="pyruv_kin"/>
    <property type="match status" value="1"/>
</dbReference>
<dbReference type="InterPro" id="IPR015793">
    <property type="entry name" value="Pyrv_Knase_brl"/>
</dbReference>
<evidence type="ECO:0000256" key="10">
    <source>
        <dbReference type="ARBA" id="ARBA00022842"/>
    </source>
</evidence>
<proteinExistence type="inferred from homology"/>
<evidence type="ECO:0000256" key="13">
    <source>
        <dbReference type="NCBIfam" id="TIGR01064"/>
    </source>
</evidence>
<dbReference type="PRINTS" id="PR01050">
    <property type="entry name" value="PYRUVTKNASE"/>
</dbReference>
<evidence type="ECO:0000256" key="11">
    <source>
        <dbReference type="ARBA" id="ARBA00023152"/>
    </source>
</evidence>
<accession>A0A517N032</accession>
<dbReference type="SUPFAM" id="SSF50800">
    <property type="entry name" value="PK beta-barrel domain-like"/>
    <property type="match status" value="1"/>
</dbReference>
<organism evidence="17 18">
    <name type="scientific">Adhaeretor mobilis</name>
    <dbReference type="NCBI Taxonomy" id="1930276"/>
    <lineage>
        <taxon>Bacteria</taxon>
        <taxon>Pseudomonadati</taxon>
        <taxon>Planctomycetota</taxon>
        <taxon>Planctomycetia</taxon>
        <taxon>Pirellulales</taxon>
        <taxon>Lacipirellulaceae</taxon>
        <taxon>Adhaeretor</taxon>
    </lineage>
</organism>
<keyword evidence="9" id="KW-0067">ATP-binding</keyword>
<evidence type="ECO:0000256" key="2">
    <source>
        <dbReference type="ARBA" id="ARBA00004997"/>
    </source>
</evidence>
<evidence type="ECO:0000256" key="9">
    <source>
        <dbReference type="ARBA" id="ARBA00022840"/>
    </source>
</evidence>
<dbReference type="EC" id="2.7.1.40" evidence="4 13"/>
<dbReference type="InterPro" id="IPR040442">
    <property type="entry name" value="Pyrv_kinase-like_dom_sf"/>
</dbReference>
<dbReference type="SUPFAM" id="SSF52935">
    <property type="entry name" value="PK C-terminal domain-like"/>
    <property type="match status" value="1"/>
</dbReference>
<dbReference type="InterPro" id="IPR018209">
    <property type="entry name" value="Pyrv_Knase_AS"/>
</dbReference>
<dbReference type="AlphaFoldDB" id="A0A517N032"/>
<evidence type="ECO:0000256" key="12">
    <source>
        <dbReference type="ARBA" id="ARBA00023317"/>
    </source>
</evidence>
<evidence type="ECO:0000256" key="5">
    <source>
        <dbReference type="ARBA" id="ARBA00022679"/>
    </source>
</evidence>
<dbReference type="GO" id="GO:0004743">
    <property type="term" value="F:pyruvate kinase activity"/>
    <property type="evidence" value="ECO:0007669"/>
    <property type="project" value="UniProtKB-UniRule"/>
</dbReference>
<dbReference type="InterPro" id="IPR036918">
    <property type="entry name" value="Pyrv_Knase_C_sf"/>
</dbReference>
<keyword evidence="12 17" id="KW-0670">Pyruvate</keyword>
<comment type="catalytic activity">
    <reaction evidence="14">
        <text>pyruvate + ATP = phosphoenolpyruvate + ADP + H(+)</text>
        <dbReference type="Rhea" id="RHEA:18157"/>
        <dbReference type="ChEBI" id="CHEBI:15361"/>
        <dbReference type="ChEBI" id="CHEBI:15378"/>
        <dbReference type="ChEBI" id="CHEBI:30616"/>
        <dbReference type="ChEBI" id="CHEBI:58702"/>
        <dbReference type="ChEBI" id="CHEBI:456216"/>
        <dbReference type="EC" id="2.7.1.40"/>
    </reaction>
</comment>
<comment type="pathway">
    <text evidence="2 14">Carbohydrate degradation; glycolysis; pyruvate from D-glyceraldehyde 3-phosphate: step 5/5.</text>
</comment>
<keyword evidence="18" id="KW-1185">Reference proteome</keyword>
<dbReference type="Pfam" id="PF00224">
    <property type="entry name" value="PK"/>
    <property type="match status" value="1"/>
</dbReference>
<dbReference type="InterPro" id="IPR015795">
    <property type="entry name" value="Pyrv_Knase_C"/>
</dbReference>
<protein>
    <recommendedName>
        <fullName evidence="4 13">Pyruvate kinase</fullName>
        <ecNumber evidence="4 13">2.7.1.40</ecNumber>
    </recommendedName>
</protein>
<evidence type="ECO:0000256" key="3">
    <source>
        <dbReference type="ARBA" id="ARBA00008663"/>
    </source>
</evidence>
<dbReference type="InterPro" id="IPR015813">
    <property type="entry name" value="Pyrv/PenolPyrv_kinase-like_dom"/>
</dbReference>
<evidence type="ECO:0000256" key="14">
    <source>
        <dbReference type="RuleBase" id="RU000504"/>
    </source>
</evidence>
<reference evidence="17 18" key="1">
    <citation type="submission" date="2019-02" db="EMBL/GenBank/DDBJ databases">
        <title>Deep-cultivation of Planctomycetes and their phenomic and genomic characterization uncovers novel biology.</title>
        <authorList>
            <person name="Wiegand S."/>
            <person name="Jogler M."/>
            <person name="Boedeker C."/>
            <person name="Pinto D."/>
            <person name="Vollmers J."/>
            <person name="Rivas-Marin E."/>
            <person name="Kohn T."/>
            <person name="Peeters S.H."/>
            <person name="Heuer A."/>
            <person name="Rast P."/>
            <person name="Oberbeckmann S."/>
            <person name="Bunk B."/>
            <person name="Jeske O."/>
            <person name="Meyerdierks A."/>
            <person name="Storesund J.E."/>
            <person name="Kallscheuer N."/>
            <person name="Luecker S."/>
            <person name="Lage O.M."/>
            <person name="Pohl T."/>
            <person name="Merkel B.J."/>
            <person name="Hornburger P."/>
            <person name="Mueller R.-W."/>
            <person name="Bruemmer F."/>
            <person name="Labrenz M."/>
            <person name="Spormann A.M."/>
            <person name="Op den Camp H."/>
            <person name="Overmann J."/>
            <person name="Amann R."/>
            <person name="Jetten M.S.M."/>
            <person name="Mascher T."/>
            <person name="Medema M.H."/>
            <person name="Devos D.P."/>
            <person name="Kaster A.-K."/>
            <person name="Ovreas L."/>
            <person name="Rohde M."/>
            <person name="Galperin M.Y."/>
            <person name="Jogler C."/>
        </authorList>
    </citation>
    <scope>NUCLEOTIDE SEQUENCE [LARGE SCALE GENOMIC DNA]</scope>
    <source>
        <strain evidence="17 18">HG15A2</strain>
    </source>
</reference>
<keyword evidence="11 14" id="KW-0324">Glycolysis</keyword>
<dbReference type="Gene3D" id="3.40.1380.20">
    <property type="entry name" value="Pyruvate kinase, C-terminal domain"/>
    <property type="match status" value="1"/>
</dbReference>
<evidence type="ECO:0000259" key="16">
    <source>
        <dbReference type="Pfam" id="PF02887"/>
    </source>
</evidence>
<dbReference type="GO" id="GO:0000287">
    <property type="term" value="F:magnesium ion binding"/>
    <property type="evidence" value="ECO:0007669"/>
    <property type="project" value="UniProtKB-UniRule"/>
</dbReference>
<dbReference type="PANTHER" id="PTHR11817">
    <property type="entry name" value="PYRUVATE KINASE"/>
    <property type="match status" value="1"/>
</dbReference>
<comment type="similarity">
    <text evidence="3 14">Belongs to the pyruvate kinase family.</text>
</comment>
<keyword evidence="8 14" id="KW-0418">Kinase</keyword>
<dbReference type="KEGG" id="amob:HG15A2_38370"/>
<keyword evidence="5 14" id="KW-0808">Transferase</keyword>
<name>A0A517N032_9BACT</name>
<evidence type="ECO:0000256" key="7">
    <source>
        <dbReference type="ARBA" id="ARBA00022741"/>
    </source>
</evidence>
<keyword evidence="10 14" id="KW-0460">Magnesium</keyword>
<keyword evidence="6" id="KW-0479">Metal-binding</keyword>
<dbReference type="UniPathway" id="UPA00109">
    <property type="reaction ID" value="UER00188"/>
</dbReference>
<feature type="domain" description="Pyruvate kinase barrel" evidence="15">
    <location>
        <begin position="64"/>
        <end position="382"/>
    </location>
</feature>